<organism evidence="1">
    <name type="scientific">Eucalyptus grandis</name>
    <name type="common">Flooded gum</name>
    <dbReference type="NCBI Taxonomy" id="71139"/>
    <lineage>
        <taxon>Eukaryota</taxon>
        <taxon>Viridiplantae</taxon>
        <taxon>Streptophyta</taxon>
        <taxon>Embryophyta</taxon>
        <taxon>Tracheophyta</taxon>
        <taxon>Spermatophyta</taxon>
        <taxon>Magnoliopsida</taxon>
        <taxon>eudicotyledons</taxon>
        <taxon>Gunneridae</taxon>
        <taxon>Pentapetalae</taxon>
        <taxon>rosids</taxon>
        <taxon>malvids</taxon>
        <taxon>Myrtales</taxon>
        <taxon>Myrtaceae</taxon>
        <taxon>Myrtoideae</taxon>
        <taxon>Eucalypteae</taxon>
        <taxon>Eucalyptus</taxon>
    </lineage>
</organism>
<protein>
    <submittedName>
        <fullName evidence="1">Uncharacterized protein</fullName>
    </submittedName>
</protein>
<dbReference type="InParanoid" id="A0A059B1R4"/>
<dbReference type="EMBL" id="KK198760">
    <property type="protein sequence ID" value="KCW59924.1"/>
    <property type="molecule type" value="Genomic_DNA"/>
</dbReference>
<sequence>MCALGLISRNLPLPPDLLNAVSSICDDAAAGGGDGDGEDGAGGGSEEISVAVEKGPVRVFFSPLQSGSRSPMGILRRFAFGFGVFEEIARSLSVALSLALCTPLI</sequence>
<evidence type="ECO:0000313" key="1">
    <source>
        <dbReference type="EMBL" id="KCW59924.1"/>
    </source>
</evidence>
<proteinExistence type="predicted"/>
<name>A0A059B1R4_EUCGR</name>
<reference evidence="1" key="1">
    <citation type="submission" date="2013-07" db="EMBL/GenBank/DDBJ databases">
        <title>The genome of Eucalyptus grandis.</title>
        <authorList>
            <person name="Schmutz J."/>
            <person name="Hayes R."/>
            <person name="Myburg A."/>
            <person name="Tuskan G."/>
            <person name="Grattapaglia D."/>
            <person name="Rokhsar D.S."/>
        </authorList>
    </citation>
    <scope>NUCLEOTIDE SEQUENCE</scope>
    <source>
        <tissue evidence="1">Leaf extractions</tissue>
    </source>
</reference>
<gene>
    <name evidence="1" type="ORF">EUGRSUZ_H02648</name>
</gene>
<dbReference type="Gramene" id="KCW59924">
    <property type="protein sequence ID" value="KCW59924"/>
    <property type="gene ID" value="EUGRSUZ_H02648"/>
</dbReference>
<accession>A0A059B1R4</accession>
<dbReference type="AlphaFoldDB" id="A0A059B1R4"/>